<evidence type="ECO:0000256" key="1">
    <source>
        <dbReference type="ARBA" id="ARBA00004123"/>
    </source>
</evidence>
<keyword evidence="10" id="KW-1185">Reference proteome</keyword>
<dbReference type="GO" id="GO:0000981">
    <property type="term" value="F:DNA-binding transcription factor activity, RNA polymerase II-specific"/>
    <property type="evidence" value="ECO:0007669"/>
    <property type="project" value="TreeGrafter"/>
</dbReference>
<feature type="non-terminal residue" evidence="9">
    <location>
        <position position="1"/>
    </location>
</feature>
<dbReference type="InterPro" id="IPR036388">
    <property type="entry name" value="WH-like_DNA-bd_sf"/>
</dbReference>
<protein>
    <submittedName>
        <fullName evidence="9">Pox-meso-like protein</fullName>
    </submittedName>
</protein>
<dbReference type="PANTHER" id="PTHR45636:SF16">
    <property type="entry name" value="PAIRED BOX POX-MESO PROTEIN"/>
    <property type="match status" value="1"/>
</dbReference>
<comment type="caution">
    <text evidence="9">The sequence shown here is derived from an EMBL/GenBank/DDBJ whole genome shotgun (WGS) entry which is preliminary data.</text>
</comment>
<comment type="subcellular location">
    <subcellularLocation>
        <location evidence="1">Nucleus</location>
    </subcellularLocation>
</comment>
<evidence type="ECO:0000256" key="4">
    <source>
        <dbReference type="ARBA" id="ARBA00023015"/>
    </source>
</evidence>
<evidence type="ECO:0000259" key="8">
    <source>
        <dbReference type="PROSITE" id="PS51057"/>
    </source>
</evidence>
<dbReference type="PANTHER" id="PTHR45636">
    <property type="entry name" value="PAIRED BOX PROTEIN PAX-6-RELATED-RELATED"/>
    <property type="match status" value="1"/>
</dbReference>
<dbReference type="SUPFAM" id="SSF46689">
    <property type="entry name" value="Homeodomain-like"/>
    <property type="match status" value="1"/>
</dbReference>
<keyword evidence="4" id="KW-0805">Transcription regulation</keyword>
<evidence type="ECO:0000256" key="3">
    <source>
        <dbReference type="ARBA" id="ARBA00022724"/>
    </source>
</evidence>
<evidence type="ECO:0000256" key="7">
    <source>
        <dbReference type="ARBA" id="ARBA00023242"/>
    </source>
</evidence>
<dbReference type="GO" id="GO:0005634">
    <property type="term" value="C:nucleus"/>
    <property type="evidence" value="ECO:0007669"/>
    <property type="project" value="UniProtKB-SubCell"/>
</dbReference>
<dbReference type="Proteomes" id="UP000285301">
    <property type="component" value="Unassembled WGS sequence"/>
</dbReference>
<dbReference type="InterPro" id="IPR009057">
    <property type="entry name" value="Homeodomain-like_sf"/>
</dbReference>
<keyword evidence="3" id="KW-0563">Paired box</keyword>
<name>A0A3S3NVF3_9ACAR</name>
<evidence type="ECO:0000313" key="10">
    <source>
        <dbReference type="Proteomes" id="UP000285301"/>
    </source>
</evidence>
<dbReference type="OrthoDB" id="3225452at2759"/>
<feature type="non-terminal residue" evidence="9">
    <location>
        <position position="240"/>
    </location>
</feature>
<keyword evidence="6" id="KW-0804">Transcription</keyword>
<gene>
    <name evidence="9" type="ORF">B4U79_04595</name>
</gene>
<organism evidence="9 10">
    <name type="scientific">Dinothrombium tinctorium</name>
    <dbReference type="NCBI Taxonomy" id="1965070"/>
    <lineage>
        <taxon>Eukaryota</taxon>
        <taxon>Metazoa</taxon>
        <taxon>Ecdysozoa</taxon>
        <taxon>Arthropoda</taxon>
        <taxon>Chelicerata</taxon>
        <taxon>Arachnida</taxon>
        <taxon>Acari</taxon>
        <taxon>Acariformes</taxon>
        <taxon>Trombidiformes</taxon>
        <taxon>Prostigmata</taxon>
        <taxon>Anystina</taxon>
        <taxon>Parasitengona</taxon>
        <taxon>Trombidioidea</taxon>
        <taxon>Trombidiidae</taxon>
        <taxon>Dinothrombium</taxon>
    </lineage>
</organism>
<dbReference type="FunFam" id="1.10.10.10:FF:000003">
    <property type="entry name" value="Paired box protein Pax-6"/>
    <property type="match status" value="1"/>
</dbReference>
<reference evidence="9 10" key="1">
    <citation type="journal article" date="2018" name="Gigascience">
        <title>Genomes of trombidid mites reveal novel predicted allergens and laterally-transferred genes associated with secondary metabolism.</title>
        <authorList>
            <person name="Dong X."/>
            <person name="Chaisiri K."/>
            <person name="Xia D."/>
            <person name="Armstrong S.D."/>
            <person name="Fang Y."/>
            <person name="Donnelly M.J."/>
            <person name="Kadowaki T."/>
            <person name="McGarry J.W."/>
            <person name="Darby A.C."/>
            <person name="Makepeace B.L."/>
        </authorList>
    </citation>
    <scope>NUCLEOTIDE SEQUENCE [LARGE SCALE GENOMIC DNA]</scope>
    <source>
        <strain evidence="9">UoL-WK</strain>
    </source>
</reference>
<keyword evidence="7" id="KW-0539">Nucleus</keyword>
<dbReference type="InterPro" id="IPR001523">
    <property type="entry name" value="Paired_dom"/>
</dbReference>
<dbReference type="InterPro" id="IPR043565">
    <property type="entry name" value="PAX_fam"/>
</dbReference>
<keyword evidence="2" id="KW-0217">Developmental protein</keyword>
<evidence type="ECO:0000256" key="5">
    <source>
        <dbReference type="ARBA" id="ARBA00023125"/>
    </source>
</evidence>
<keyword evidence="5" id="KW-0238">DNA-binding</keyword>
<evidence type="ECO:0000313" key="9">
    <source>
        <dbReference type="EMBL" id="RWS09916.1"/>
    </source>
</evidence>
<sequence length="240" mass="26083">TSNVVEYIRNLKQKDAGIFAWEIRDRLLSDGICDKYNVPSVSSISRILRNKIGASSSSPNQTHSVNAFMNSKERHSAALYSNIYSPYSCPSNVPHNGSISSNSATHAMALHEIGKTLSPVNATSAMRAGYWPSSHSINDLLLNHPSAVPMGFRTAAHTSASVPGSNSNHQSISSAAIASIHSSDSTLAHNHYNYCMQYFHHHQNHQICANQSVSPIMSSASPHSAATHQTIIKQENTQMM</sequence>
<accession>A0A3S3NVF3</accession>
<proteinExistence type="predicted"/>
<feature type="domain" description="Paired" evidence="8">
    <location>
        <begin position="1"/>
        <end position="51"/>
    </location>
</feature>
<dbReference type="Pfam" id="PF00292">
    <property type="entry name" value="PAX"/>
    <property type="match status" value="1"/>
</dbReference>
<dbReference type="AlphaFoldDB" id="A0A3S3NVF3"/>
<dbReference type="Gene3D" id="1.10.10.10">
    <property type="entry name" value="Winged helix-like DNA-binding domain superfamily/Winged helix DNA-binding domain"/>
    <property type="match status" value="1"/>
</dbReference>
<evidence type="ECO:0000256" key="6">
    <source>
        <dbReference type="ARBA" id="ARBA00023163"/>
    </source>
</evidence>
<dbReference type="EMBL" id="NCKU01002292">
    <property type="protein sequence ID" value="RWS09916.1"/>
    <property type="molecule type" value="Genomic_DNA"/>
</dbReference>
<dbReference type="STRING" id="1965070.A0A3S3NVF3"/>
<dbReference type="PROSITE" id="PS51057">
    <property type="entry name" value="PAIRED_2"/>
    <property type="match status" value="1"/>
</dbReference>
<evidence type="ECO:0000256" key="2">
    <source>
        <dbReference type="ARBA" id="ARBA00022473"/>
    </source>
</evidence>
<dbReference type="GO" id="GO:0000978">
    <property type="term" value="F:RNA polymerase II cis-regulatory region sequence-specific DNA binding"/>
    <property type="evidence" value="ECO:0007669"/>
    <property type="project" value="TreeGrafter"/>
</dbReference>